<feature type="transmembrane region" description="Helical" evidence="1">
    <location>
        <begin position="424"/>
        <end position="444"/>
    </location>
</feature>
<dbReference type="EMBL" id="CACVKT020003882">
    <property type="protein sequence ID" value="CAC5386456.1"/>
    <property type="molecule type" value="Genomic_DNA"/>
</dbReference>
<dbReference type="PROSITE" id="PS00636">
    <property type="entry name" value="DNAJ_1"/>
    <property type="match status" value="1"/>
</dbReference>
<keyword evidence="1" id="KW-0812">Transmembrane</keyword>
<keyword evidence="1" id="KW-1133">Transmembrane helix</keyword>
<dbReference type="Pfam" id="PF00226">
    <property type="entry name" value="DnaJ"/>
    <property type="match status" value="1"/>
</dbReference>
<evidence type="ECO:0000313" key="4">
    <source>
        <dbReference type="EMBL" id="CAC5386456.1"/>
    </source>
</evidence>
<dbReference type="CDD" id="cd06257">
    <property type="entry name" value="DnaJ"/>
    <property type="match status" value="1"/>
</dbReference>
<dbReference type="InterPro" id="IPR001623">
    <property type="entry name" value="DnaJ_domain"/>
</dbReference>
<protein>
    <submittedName>
        <fullName evidence="4">DNAJC16</fullName>
    </submittedName>
</protein>
<dbReference type="OrthoDB" id="10065037at2759"/>
<dbReference type="GO" id="GO:0006914">
    <property type="term" value="P:autophagy"/>
    <property type="evidence" value="ECO:0007669"/>
    <property type="project" value="UniProtKB-KW"/>
</dbReference>
<keyword evidence="5" id="KW-1185">Reference proteome</keyword>
<dbReference type="SUPFAM" id="SSF52833">
    <property type="entry name" value="Thioredoxin-like"/>
    <property type="match status" value="1"/>
</dbReference>
<dbReference type="PROSITE" id="PS50076">
    <property type="entry name" value="DNAJ_2"/>
    <property type="match status" value="1"/>
</dbReference>
<feature type="chain" id="PRO_5026747541" evidence="2">
    <location>
        <begin position="20"/>
        <end position="550"/>
    </location>
</feature>
<proteinExistence type="predicted"/>
<accession>A0A6J8BSJ1</accession>
<gene>
    <name evidence="4" type="ORF">MCOR_21891</name>
</gene>
<name>A0A6J8BSJ1_MYTCO</name>
<dbReference type="PANTHER" id="PTHR44303">
    <property type="entry name" value="DNAJ HOMOLOG SUBFAMILY C MEMBER 16"/>
    <property type="match status" value="1"/>
</dbReference>
<dbReference type="InterPro" id="IPR036249">
    <property type="entry name" value="Thioredoxin-like_sf"/>
</dbReference>
<dbReference type="InterPro" id="IPR052448">
    <property type="entry name" value="DnaJ_C16_autophagy_reg"/>
</dbReference>
<dbReference type="InterPro" id="IPR018253">
    <property type="entry name" value="DnaJ_domain_CS"/>
</dbReference>
<feature type="signal peptide" evidence="2">
    <location>
        <begin position="1"/>
        <end position="19"/>
    </location>
</feature>
<evidence type="ECO:0000313" key="5">
    <source>
        <dbReference type="Proteomes" id="UP000507470"/>
    </source>
</evidence>
<dbReference type="PRINTS" id="PR00625">
    <property type="entry name" value="JDOMAIN"/>
</dbReference>
<reference evidence="4 5" key="1">
    <citation type="submission" date="2020-06" db="EMBL/GenBank/DDBJ databases">
        <authorList>
            <person name="Li R."/>
            <person name="Bekaert M."/>
        </authorList>
    </citation>
    <scope>NUCLEOTIDE SEQUENCE [LARGE SCALE GENOMIC DNA]</scope>
    <source>
        <strain evidence="5">wild</strain>
    </source>
</reference>
<feature type="domain" description="J" evidence="3">
    <location>
        <begin position="21"/>
        <end position="85"/>
    </location>
</feature>
<sequence>MKISYLILVACLCVGSANTENLYKVLGVSKTATQKEIKKAYKEMAREWHPDKNSDANAADRFTKINEAYETLGDSKKRDQYDRFGYTAAREQKPSHEYHNPFGNDFFRGFNFNFNGNHQGESVIEKFNINLRAYETKILPESDRKPCFLYTYTDFCFDCARIEHLVEKLIRDLEDVGICVGTFHAGRARSLTGALRIERVPTLLMLINGQLTTFRGSVNTAGLKNFARGVFPKNLFTKINDGNFHDFLDGWNDNHVRALLFIRREEISMRFLAPAFYHKEFIKFGYVNLWINDNSNLTKKYNVNRYRETLLMFNEDTQTPVATLVMPQLSRSTMEEVIILWRMEKNHLSYNWLSKGWNIDNIQDSRKHLEEQVKHLLNSDQSLAYRVILPEFNNEHALHLIIRIFYKLWSWGERVYNYLATYDAITYITVIMSLFLMFGMGFFLQKMASIEEEQIRKTIPRKSKPRPPSVNTTTNSINLYELRPETYEELVTNCETGLTVIALVDEDTKKFLLEEFGKMVYPLTRYSGLTFGFVNLICIWLVSTSTRREC</sequence>
<dbReference type="Gene3D" id="1.10.287.110">
    <property type="entry name" value="DnaJ domain"/>
    <property type="match status" value="1"/>
</dbReference>
<evidence type="ECO:0000256" key="2">
    <source>
        <dbReference type="SAM" id="SignalP"/>
    </source>
</evidence>
<dbReference type="InterPro" id="IPR036869">
    <property type="entry name" value="J_dom_sf"/>
</dbReference>
<organism evidence="4 5">
    <name type="scientific">Mytilus coruscus</name>
    <name type="common">Sea mussel</name>
    <dbReference type="NCBI Taxonomy" id="42192"/>
    <lineage>
        <taxon>Eukaryota</taxon>
        <taxon>Metazoa</taxon>
        <taxon>Spiralia</taxon>
        <taxon>Lophotrochozoa</taxon>
        <taxon>Mollusca</taxon>
        <taxon>Bivalvia</taxon>
        <taxon>Autobranchia</taxon>
        <taxon>Pteriomorphia</taxon>
        <taxon>Mytilida</taxon>
        <taxon>Mytiloidea</taxon>
        <taxon>Mytilidae</taxon>
        <taxon>Mytilinae</taxon>
        <taxon>Mytilus</taxon>
    </lineage>
</organism>
<dbReference type="Proteomes" id="UP000507470">
    <property type="component" value="Unassembled WGS sequence"/>
</dbReference>
<evidence type="ECO:0000256" key="1">
    <source>
        <dbReference type="SAM" id="Phobius"/>
    </source>
</evidence>
<dbReference type="SMART" id="SM00271">
    <property type="entry name" value="DnaJ"/>
    <property type="match status" value="1"/>
</dbReference>
<evidence type="ECO:0000259" key="3">
    <source>
        <dbReference type="PROSITE" id="PS50076"/>
    </source>
</evidence>
<keyword evidence="2" id="KW-0732">Signal</keyword>
<dbReference type="AlphaFoldDB" id="A0A6J8BSJ1"/>
<dbReference type="GO" id="GO:0005789">
    <property type="term" value="C:endoplasmic reticulum membrane"/>
    <property type="evidence" value="ECO:0007669"/>
    <property type="project" value="UniProtKB-SubCell"/>
</dbReference>
<keyword evidence="1" id="KW-0472">Membrane</keyword>
<dbReference type="PANTHER" id="PTHR44303:SF2">
    <property type="entry name" value="DNAJ HOMOLOG SUBFAMILY C MEMBER 16"/>
    <property type="match status" value="1"/>
</dbReference>
<dbReference type="SUPFAM" id="SSF46565">
    <property type="entry name" value="Chaperone J-domain"/>
    <property type="match status" value="1"/>
</dbReference>
<dbReference type="Gene3D" id="3.40.30.10">
    <property type="entry name" value="Glutaredoxin"/>
    <property type="match status" value="1"/>
</dbReference>
<feature type="transmembrane region" description="Helical" evidence="1">
    <location>
        <begin position="526"/>
        <end position="543"/>
    </location>
</feature>